<evidence type="ECO:0000313" key="2">
    <source>
        <dbReference type="EMBL" id="GGB07284.1"/>
    </source>
</evidence>
<dbReference type="InterPro" id="IPR000182">
    <property type="entry name" value="GNAT_dom"/>
</dbReference>
<gene>
    <name evidence="2" type="ORF">GCM10007414_20760</name>
</gene>
<dbReference type="EMBL" id="BMDY01000011">
    <property type="protein sequence ID" value="GGB07284.1"/>
    <property type="molecule type" value="Genomic_DNA"/>
</dbReference>
<name>A0ABQ1I3S1_9ALTE</name>
<evidence type="ECO:0000259" key="1">
    <source>
        <dbReference type="PROSITE" id="PS51186"/>
    </source>
</evidence>
<comment type="caution">
    <text evidence="2">The sequence shown here is derived from an EMBL/GenBank/DDBJ whole genome shotgun (WGS) entry which is preliminary data.</text>
</comment>
<dbReference type="Proteomes" id="UP000651977">
    <property type="component" value="Unassembled WGS sequence"/>
</dbReference>
<dbReference type="RefSeq" id="WP_055733007.1">
    <property type="nucleotide sequence ID" value="NZ_BMDY01000011.1"/>
</dbReference>
<organism evidence="2 3">
    <name type="scientific">Agarivorans gilvus</name>
    <dbReference type="NCBI Taxonomy" id="680279"/>
    <lineage>
        <taxon>Bacteria</taxon>
        <taxon>Pseudomonadati</taxon>
        <taxon>Pseudomonadota</taxon>
        <taxon>Gammaproteobacteria</taxon>
        <taxon>Alteromonadales</taxon>
        <taxon>Alteromonadaceae</taxon>
        <taxon>Agarivorans</taxon>
    </lineage>
</organism>
<dbReference type="InterPro" id="IPR016181">
    <property type="entry name" value="Acyl_CoA_acyltransferase"/>
</dbReference>
<sequence length="124" mass="14405">MRLSFQAASAWPKHAADLSKIAPSVNEQQWQQWQQAGQLYYCVFNQRVVAYCVVESHFPQLTIRRFAVRDITRRRGIGLYMFQQLLQLSAQRQLSRLAFPASNQAATLSFYNHLGLNNQQVFEL</sequence>
<evidence type="ECO:0000313" key="3">
    <source>
        <dbReference type="Proteomes" id="UP000651977"/>
    </source>
</evidence>
<dbReference type="Pfam" id="PF12568">
    <property type="entry name" value="PanZ"/>
    <property type="match status" value="1"/>
</dbReference>
<dbReference type="PROSITE" id="PS51186">
    <property type="entry name" value="GNAT"/>
    <property type="match status" value="1"/>
</dbReference>
<dbReference type="InterPro" id="IPR040448">
    <property type="entry name" value="PanZ_GNAT"/>
</dbReference>
<keyword evidence="3" id="KW-1185">Reference proteome</keyword>
<proteinExistence type="predicted"/>
<protein>
    <recommendedName>
        <fullName evidence="1">N-acetyltransferase domain-containing protein</fullName>
    </recommendedName>
</protein>
<dbReference type="SUPFAM" id="SSF55729">
    <property type="entry name" value="Acyl-CoA N-acyltransferases (Nat)"/>
    <property type="match status" value="1"/>
</dbReference>
<reference evidence="3" key="1">
    <citation type="journal article" date="2019" name="Int. J. Syst. Evol. Microbiol.">
        <title>The Global Catalogue of Microorganisms (GCM) 10K type strain sequencing project: providing services to taxonomists for standard genome sequencing and annotation.</title>
        <authorList>
            <consortium name="The Broad Institute Genomics Platform"/>
            <consortium name="The Broad Institute Genome Sequencing Center for Infectious Disease"/>
            <person name="Wu L."/>
            <person name="Ma J."/>
        </authorList>
    </citation>
    <scope>NUCLEOTIDE SEQUENCE [LARGE SCALE GENOMIC DNA]</scope>
    <source>
        <strain evidence="3">CGMCC 1.10131</strain>
    </source>
</reference>
<accession>A0ABQ1I3S1</accession>
<dbReference type="Gene3D" id="3.40.630.30">
    <property type="match status" value="1"/>
</dbReference>
<feature type="domain" description="N-acetyltransferase" evidence="1">
    <location>
        <begin position="1"/>
        <end position="124"/>
    </location>
</feature>